<organism evidence="3 4">
    <name type="scientific">Rhizobium fredii</name>
    <name type="common">Sinorhizobium fredii</name>
    <dbReference type="NCBI Taxonomy" id="380"/>
    <lineage>
        <taxon>Bacteria</taxon>
        <taxon>Pseudomonadati</taxon>
        <taxon>Pseudomonadota</taxon>
        <taxon>Alphaproteobacteria</taxon>
        <taxon>Hyphomicrobiales</taxon>
        <taxon>Rhizobiaceae</taxon>
        <taxon>Sinorhizobium/Ensifer group</taxon>
        <taxon>Sinorhizobium</taxon>
    </lineage>
</organism>
<evidence type="ECO:0000313" key="4">
    <source>
        <dbReference type="Proteomes" id="UP000239340"/>
    </source>
</evidence>
<dbReference type="RefSeq" id="WP_037414357.1">
    <property type="nucleotide sequence ID" value="NZ_CP024307.1"/>
</dbReference>
<evidence type="ECO:0000256" key="1">
    <source>
        <dbReference type="ARBA" id="ARBA00023239"/>
    </source>
</evidence>
<dbReference type="Proteomes" id="UP000239340">
    <property type="component" value="Chromosome"/>
</dbReference>
<dbReference type="EMBL" id="CP024307">
    <property type="protein sequence ID" value="AUX77424.1"/>
    <property type="molecule type" value="Genomic_DNA"/>
</dbReference>
<evidence type="ECO:0000313" key="3">
    <source>
        <dbReference type="EMBL" id="AUX77424.1"/>
    </source>
</evidence>
<dbReference type="GO" id="GO:0016829">
    <property type="term" value="F:lyase activity"/>
    <property type="evidence" value="ECO:0007669"/>
    <property type="project" value="UniProtKB-KW"/>
</dbReference>
<feature type="domain" description="Phosphomevalonate dehydratase small subunit-like" evidence="2">
    <location>
        <begin position="26"/>
        <end position="107"/>
    </location>
</feature>
<dbReference type="PANTHER" id="PTHR36577">
    <property type="entry name" value="DUF521 DOMAIN PROTEIN (AFU_ORTHOLOGUE AFUA_6G00490)"/>
    <property type="match status" value="1"/>
</dbReference>
<gene>
    <name evidence="3" type="ORF">NXT3_CH02869</name>
</gene>
<proteinExistence type="predicted"/>
<dbReference type="PANTHER" id="PTHR36577:SF3">
    <property type="entry name" value="DUF521 DOMAIN PROTEIN (AFU_ORTHOLOGUE AFUA_6G00490)"/>
    <property type="match status" value="1"/>
</dbReference>
<protein>
    <submittedName>
        <fullName evidence="3">Aconitase/3-isopropylmalate dehydratase domain-containing protein</fullName>
    </submittedName>
</protein>
<keyword evidence="1" id="KW-0456">Lyase</keyword>
<evidence type="ECO:0000259" key="2">
    <source>
        <dbReference type="Pfam" id="PF01989"/>
    </source>
</evidence>
<dbReference type="AlphaFoldDB" id="A0A2L0H7J2"/>
<dbReference type="InterPro" id="IPR002840">
    <property type="entry name" value="PMDh-S-like_dom"/>
</dbReference>
<sequence length="139" mass="14237">MTVRLRATTLVAGSAAAETLVLSEPLSFWGGLDSASGRIIDQWHPQKNAVMSGRILVMRAGRGSSSGSSVLAEALRRGTGPAGIVLLARDAIVTVGAMVAAELYGKSCPVVLASEADWMAITGAGSLAIDTQDEAAIEI</sequence>
<dbReference type="Pfam" id="PF01989">
    <property type="entry name" value="AcnX_swivel_put"/>
    <property type="match status" value="1"/>
</dbReference>
<reference evidence="3 4" key="1">
    <citation type="submission" date="2017-10" db="EMBL/GenBank/DDBJ databases">
        <title>Analysis of the genome sequences of Rhizobium populations associated to common bean (phaseolus vulgaris).</title>
        <authorList>
            <person name="Bustos P."/>
            <person name="Santamaria R.I."/>
            <person name="Miranda-Sanchez F."/>
            <person name="Perez-Carrascal O."/>
            <person name="Juarez S."/>
            <person name="Lozano L."/>
            <person name="Martinez-Flores I."/>
            <person name="Vinuesa P."/>
            <person name="Martinez-Romero E."/>
            <person name="Cevallos M.A."/>
            <person name="Romero D."/>
            <person name="Davila G."/>
            <person name="Gonzalez V."/>
        </authorList>
    </citation>
    <scope>NUCLEOTIDE SEQUENCE [LARGE SCALE GENOMIC DNA]</scope>
    <source>
        <strain evidence="3 4">NXT3</strain>
    </source>
</reference>
<accession>A0A2L0H7J2</accession>
<dbReference type="SUPFAM" id="SSF52016">
    <property type="entry name" value="LeuD/IlvD-like"/>
    <property type="match status" value="1"/>
</dbReference>
<dbReference type="Gene3D" id="3.50.30.10">
    <property type="entry name" value="Phosphohistidine domain"/>
    <property type="match status" value="1"/>
</dbReference>
<name>A0A2L0H7J2_RHIFR</name>